<sequence length="89" mass="9563">MSSASMAYFLASEQKRAASTTSPSAFSTPKYSFESSSSASIIVGSKPSKQSRAKKAMKAIVRHAKEHHESVNAAYNAFYGAGLPRQKKC</sequence>
<dbReference type="AlphaFoldDB" id="A0A8E2F3A7"/>
<dbReference type="OrthoDB" id="3791583at2759"/>
<organism evidence="1 2">
    <name type="scientific">Glonium stellatum</name>
    <dbReference type="NCBI Taxonomy" id="574774"/>
    <lineage>
        <taxon>Eukaryota</taxon>
        <taxon>Fungi</taxon>
        <taxon>Dikarya</taxon>
        <taxon>Ascomycota</taxon>
        <taxon>Pezizomycotina</taxon>
        <taxon>Dothideomycetes</taxon>
        <taxon>Pleosporomycetidae</taxon>
        <taxon>Gloniales</taxon>
        <taxon>Gloniaceae</taxon>
        <taxon>Glonium</taxon>
    </lineage>
</organism>
<proteinExistence type="predicted"/>
<dbReference type="EMBL" id="KV749498">
    <property type="protein sequence ID" value="OCL09163.1"/>
    <property type="molecule type" value="Genomic_DNA"/>
</dbReference>
<gene>
    <name evidence="1" type="ORF">AOQ84DRAFT_354150</name>
</gene>
<keyword evidence="2" id="KW-1185">Reference proteome</keyword>
<reference evidence="1 2" key="1">
    <citation type="journal article" date="2016" name="Nat. Commun.">
        <title>Ectomycorrhizal ecology is imprinted in the genome of the dominant symbiotic fungus Cenococcum geophilum.</title>
        <authorList>
            <consortium name="DOE Joint Genome Institute"/>
            <person name="Peter M."/>
            <person name="Kohler A."/>
            <person name="Ohm R.A."/>
            <person name="Kuo A."/>
            <person name="Krutzmann J."/>
            <person name="Morin E."/>
            <person name="Arend M."/>
            <person name="Barry K.W."/>
            <person name="Binder M."/>
            <person name="Choi C."/>
            <person name="Clum A."/>
            <person name="Copeland A."/>
            <person name="Grisel N."/>
            <person name="Haridas S."/>
            <person name="Kipfer T."/>
            <person name="LaButti K."/>
            <person name="Lindquist E."/>
            <person name="Lipzen A."/>
            <person name="Maire R."/>
            <person name="Meier B."/>
            <person name="Mihaltcheva S."/>
            <person name="Molinier V."/>
            <person name="Murat C."/>
            <person name="Poggeler S."/>
            <person name="Quandt C.A."/>
            <person name="Sperisen C."/>
            <person name="Tritt A."/>
            <person name="Tisserant E."/>
            <person name="Crous P.W."/>
            <person name="Henrissat B."/>
            <person name="Nehls U."/>
            <person name="Egli S."/>
            <person name="Spatafora J.W."/>
            <person name="Grigoriev I.V."/>
            <person name="Martin F.M."/>
        </authorList>
    </citation>
    <scope>NUCLEOTIDE SEQUENCE [LARGE SCALE GENOMIC DNA]</scope>
    <source>
        <strain evidence="1 2">CBS 207.34</strain>
    </source>
</reference>
<protein>
    <submittedName>
        <fullName evidence="1">Uncharacterized protein</fullName>
    </submittedName>
</protein>
<evidence type="ECO:0000313" key="2">
    <source>
        <dbReference type="Proteomes" id="UP000250140"/>
    </source>
</evidence>
<dbReference type="Proteomes" id="UP000250140">
    <property type="component" value="Unassembled WGS sequence"/>
</dbReference>
<evidence type="ECO:0000313" key="1">
    <source>
        <dbReference type="EMBL" id="OCL09163.1"/>
    </source>
</evidence>
<accession>A0A8E2F3A7</accession>
<name>A0A8E2F3A7_9PEZI</name>